<name>A0ACB0MAA4_TRIPR</name>
<evidence type="ECO:0000313" key="2">
    <source>
        <dbReference type="Proteomes" id="UP001177021"/>
    </source>
</evidence>
<gene>
    <name evidence="1" type="ORF">MILVUS5_LOCUS40007</name>
</gene>
<dbReference type="EMBL" id="CASHSV030000823">
    <property type="protein sequence ID" value="CAJ2677525.1"/>
    <property type="molecule type" value="Genomic_DNA"/>
</dbReference>
<protein>
    <submittedName>
        <fullName evidence="1">Uncharacterized protein</fullName>
    </submittedName>
</protein>
<organism evidence="1 2">
    <name type="scientific">Trifolium pratense</name>
    <name type="common">Red clover</name>
    <dbReference type="NCBI Taxonomy" id="57577"/>
    <lineage>
        <taxon>Eukaryota</taxon>
        <taxon>Viridiplantae</taxon>
        <taxon>Streptophyta</taxon>
        <taxon>Embryophyta</taxon>
        <taxon>Tracheophyta</taxon>
        <taxon>Spermatophyta</taxon>
        <taxon>Magnoliopsida</taxon>
        <taxon>eudicotyledons</taxon>
        <taxon>Gunneridae</taxon>
        <taxon>Pentapetalae</taxon>
        <taxon>rosids</taxon>
        <taxon>fabids</taxon>
        <taxon>Fabales</taxon>
        <taxon>Fabaceae</taxon>
        <taxon>Papilionoideae</taxon>
        <taxon>50 kb inversion clade</taxon>
        <taxon>NPAAA clade</taxon>
        <taxon>Hologalegina</taxon>
        <taxon>IRL clade</taxon>
        <taxon>Trifolieae</taxon>
        <taxon>Trifolium</taxon>
    </lineage>
</organism>
<comment type="caution">
    <text evidence="1">The sequence shown here is derived from an EMBL/GenBank/DDBJ whole genome shotgun (WGS) entry which is preliminary data.</text>
</comment>
<keyword evidence="2" id="KW-1185">Reference proteome</keyword>
<evidence type="ECO:0000313" key="1">
    <source>
        <dbReference type="EMBL" id="CAJ2677525.1"/>
    </source>
</evidence>
<dbReference type="Proteomes" id="UP001177021">
    <property type="component" value="Unassembled WGS sequence"/>
</dbReference>
<accession>A0ACB0MAA4</accession>
<proteinExistence type="predicted"/>
<reference evidence="1" key="1">
    <citation type="submission" date="2023-10" db="EMBL/GenBank/DDBJ databases">
        <authorList>
            <person name="Rodriguez Cubillos JULIANA M."/>
            <person name="De Vega J."/>
        </authorList>
    </citation>
    <scope>NUCLEOTIDE SEQUENCE</scope>
</reference>
<sequence>MHNQDQTISHAPGHENHGVYVCNKCGWPFPNPHPSAKHRRSHKKICGTIHGYKHQQTTPGLCLVVSGSNNENHGIQGKLIRSESEVYSDAATDFSDNGLSPPVKPILQQEGDNLDLDSGIDLERVNNTKEHTLLGSSEDNDFNAADESLSIANSSNDCQIQNPKIPPSESFEVGNTVGSQGQFSVSTVDSLTSSIADSKTEGSSIVHGDGFSGLSSDSSLSKAEAVPEVLSEKNIYAVENVTDSSLICDEKESNLKRSNEVKSERDMVEIVEPTNSIVNDGAVNPMENKGSEFVSLLPQNELPQEINSSIITNDTQLESAHAIQSTTCSDVKVSQEKEDMNVNIDPLPVHDDKLDVAYSQSESLKPEEDVTNGNDFHFNTSQLSERSHVISSDVRISDGKMKADSEDCSEVSLVELTTETYQRSHGIGVSMKPEVNENHFSEEDGPGDIDENFQSESSLMVSPNEYQRETSFQSATDDTFNIINNDTAEINDVSVDGNIVGANVENDTEVIVKDLQPSDLLQPEVEQSSDLFRNNSDDAGETGKIEGEINSNIKLSEEHNKSTGIAADSHEEQDAQLSVTAAEDSHEEQDAQLSVNAVGDLHEEQDAQLSVNAAEDSHQEQDAQLSVNAAENFSSKHTPHSSTNTVSSVQLDSAVEDDTTGEPVQDQSNNNLVKLGSSGIDTSADSLEARDAQLLVKAIEDLASKYTSNSFINAETSAAEDNSDEVTRVTAVPLPVQDKKVNNLTKLTSPGTEASVDSGSRRDSLDGNWGSSSVISMISDAPAVLDGETLPSTGPQASTEASKSDVNIPQAAPADRQLSGKSETFELPSFTTLVEPSHVADGAAAASEIQNPQQSNSTSQAAWFPTLNQVINEPQGRKKNEETISKITKRSSSKEHTPLKSLLGEATHSSSKPKSPKIEENNKGSGLTTVNSILGPESPSAAQTEKEKAANEWNSPARYPANIKREKKKLKSRPFWIQLVCCSTVDPQRR</sequence>